<dbReference type="GO" id="GO:0005524">
    <property type="term" value="F:ATP binding"/>
    <property type="evidence" value="ECO:0007669"/>
    <property type="project" value="UniProtKB-KW"/>
</dbReference>
<dbReference type="InterPro" id="IPR041658">
    <property type="entry name" value="AAA_lid_11"/>
</dbReference>
<dbReference type="FunFam" id="3.40.50.300:FF:000044">
    <property type="entry name" value="Dynein heavy chain 5, axonemal"/>
    <property type="match status" value="1"/>
</dbReference>
<dbReference type="GO" id="GO:0005874">
    <property type="term" value="C:microtubule"/>
    <property type="evidence" value="ECO:0007669"/>
    <property type="project" value="UniProtKB-KW"/>
</dbReference>
<dbReference type="GO" id="GO:0051959">
    <property type="term" value="F:dynein light intermediate chain binding"/>
    <property type="evidence" value="ECO:0007669"/>
    <property type="project" value="InterPro"/>
</dbReference>
<evidence type="ECO:0000256" key="5">
    <source>
        <dbReference type="ARBA" id="ARBA00022741"/>
    </source>
</evidence>
<dbReference type="InterPro" id="IPR043157">
    <property type="entry name" value="Dynein_AAA1S"/>
</dbReference>
<evidence type="ECO:0000256" key="7">
    <source>
        <dbReference type="ARBA" id="ARBA00023017"/>
    </source>
</evidence>
<dbReference type="Pfam" id="PF12774">
    <property type="entry name" value="AAA_6"/>
    <property type="match status" value="1"/>
</dbReference>
<dbReference type="FunFam" id="1.20.920.20:FF:000001">
    <property type="entry name" value="dynein heavy chain 2, axonemal"/>
    <property type="match status" value="1"/>
</dbReference>
<dbReference type="FunFam" id="3.40.50.300:FF:001145">
    <property type="entry name" value="Putative dynein heavy chain"/>
    <property type="match status" value="1"/>
</dbReference>
<dbReference type="FunFam" id="1.20.140.100:FF:000001">
    <property type="entry name" value="dynein heavy chain 17, axonemal"/>
    <property type="match status" value="1"/>
</dbReference>
<dbReference type="FunFam" id="1.10.8.720:FF:000001">
    <property type="entry name" value="dynein heavy chain 7, axonemal"/>
    <property type="match status" value="1"/>
</dbReference>
<evidence type="ECO:0000313" key="16">
    <source>
        <dbReference type="Proteomes" id="UP001162131"/>
    </source>
</evidence>
<feature type="coiled-coil region" evidence="13">
    <location>
        <begin position="2838"/>
        <end position="2875"/>
    </location>
</feature>
<dbReference type="InterPro" id="IPR041228">
    <property type="entry name" value="Dynein_C"/>
</dbReference>
<evidence type="ECO:0000256" key="6">
    <source>
        <dbReference type="ARBA" id="ARBA00022840"/>
    </source>
</evidence>
<dbReference type="GO" id="GO:0003341">
    <property type="term" value="P:cilium movement"/>
    <property type="evidence" value="ECO:0007669"/>
    <property type="project" value="UniProtKB-ARBA"/>
</dbReference>
<dbReference type="Pfam" id="PF17857">
    <property type="entry name" value="AAA_lid_1"/>
    <property type="match status" value="1"/>
</dbReference>
<dbReference type="InterPro" id="IPR004273">
    <property type="entry name" value="Dynein_heavy_D6_P-loop"/>
</dbReference>
<dbReference type="Gene3D" id="1.10.8.720">
    <property type="entry name" value="Region D6 of dynein motor"/>
    <property type="match status" value="1"/>
</dbReference>
<evidence type="ECO:0000256" key="1">
    <source>
        <dbReference type="ARBA" id="ARBA00004430"/>
    </source>
</evidence>
<dbReference type="Proteomes" id="UP001162131">
    <property type="component" value="Unassembled WGS sequence"/>
</dbReference>
<comment type="similarity">
    <text evidence="2">Belongs to the dynein heavy chain family.</text>
</comment>
<dbReference type="SMART" id="SM00382">
    <property type="entry name" value="AAA"/>
    <property type="match status" value="3"/>
</dbReference>
<dbReference type="Pfam" id="PF12775">
    <property type="entry name" value="AAA_7"/>
    <property type="match status" value="1"/>
</dbReference>
<dbReference type="PANTHER" id="PTHR22878">
    <property type="entry name" value="DYNEIN HEAVY CHAIN 6, AXONEMAL-LIKE-RELATED"/>
    <property type="match status" value="1"/>
</dbReference>
<dbReference type="FunFam" id="1.10.8.710:FF:000004">
    <property type="entry name" value="Dynein axonemal heavy chain 6"/>
    <property type="match status" value="1"/>
</dbReference>
<dbReference type="GO" id="GO:0030286">
    <property type="term" value="C:dynein complex"/>
    <property type="evidence" value="ECO:0007669"/>
    <property type="project" value="UniProtKB-KW"/>
</dbReference>
<dbReference type="InterPro" id="IPR043160">
    <property type="entry name" value="Dynein_C_barrel"/>
</dbReference>
<feature type="domain" description="AAA+ ATPase" evidence="14">
    <location>
        <begin position="1548"/>
        <end position="1687"/>
    </location>
</feature>
<evidence type="ECO:0000256" key="10">
    <source>
        <dbReference type="ARBA" id="ARBA00023175"/>
    </source>
</evidence>
<dbReference type="SUPFAM" id="SSF52540">
    <property type="entry name" value="P-loop containing nucleoside triphosphate hydrolases"/>
    <property type="match status" value="4"/>
</dbReference>
<evidence type="ECO:0000256" key="2">
    <source>
        <dbReference type="ARBA" id="ARBA00008887"/>
    </source>
</evidence>
<dbReference type="Gene3D" id="1.20.920.20">
    <property type="match status" value="1"/>
</dbReference>
<organism evidence="15 16">
    <name type="scientific">Blepharisma stoltei</name>
    <dbReference type="NCBI Taxonomy" id="1481888"/>
    <lineage>
        <taxon>Eukaryota</taxon>
        <taxon>Sar</taxon>
        <taxon>Alveolata</taxon>
        <taxon>Ciliophora</taxon>
        <taxon>Postciliodesmatophora</taxon>
        <taxon>Heterotrichea</taxon>
        <taxon>Heterotrichida</taxon>
        <taxon>Blepharismidae</taxon>
        <taxon>Blepharisma</taxon>
    </lineage>
</organism>
<dbReference type="Gene3D" id="1.20.140.100">
    <property type="entry name" value="Dynein heavy chain, N-terminal domain 2"/>
    <property type="match status" value="1"/>
</dbReference>
<dbReference type="Pfam" id="PF17852">
    <property type="entry name" value="Dynein_AAA_lid"/>
    <property type="match status" value="1"/>
</dbReference>
<feature type="coiled-coil region" evidence="13">
    <location>
        <begin position="891"/>
        <end position="966"/>
    </location>
</feature>
<dbReference type="GO" id="GO:0045505">
    <property type="term" value="F:dynein intermediate chain binding"/>
    <property type="evidence" value="ECO:0007669"/>
    <property type="project" value="InterPro"/>
</dbReference>
<dbReference type="GO" id="GO:0005930">
    <property type="term" value="C:axoneme"/>
    <property type="evidence" value="ECO:0007669"/>
    <property type="project" value="UniProtKB-SubCell"/>
</dbReference>
<evidence type="ECO:0000256" key="12">
    <source>
        <dbReference type="ARBA" id="ARBA00023273"/>
    </source>
</evidence>
<dbReference type="InterPro" id="IPR026983">
    <property type="entry name" value="DHC"/>
</dbReference>
<dbReference type="InterPro" id="IPR024743">
    <property type="entry name" value="Dynein_HC_stalk"/>
</dbReference>
<dbReference type="FunFam" id="1.20.1270.280:FF:000001">
    <property type="entry name" value="dynein heavy chain 7, axonemal"/>
    <property type="match status" value="1"/>
</dbReference>
<dbReference type="Pfam" id="PF12777">
    <property type="entry name" value="MT"/>
    <property type="match status" value="1"/>
</dbReference>
<evidence type="ECO:0000256" key="11">
    <source>
        <dbReference type="ARBA" id="ARBA00023212"/>
    </source>
</evidence>
<dbReference type="GO" id="GO:0008569">
    <property type="term" value="F:minus-end-directed microtubule motor activity"/>
    <property type="evidence" value="ECO:0007669"/>
    <property type="project" value="InterPro"/>
</dbReference>
<reference evidence="15" key="1">
    <citation type="submission" date="2021-09" db="EMBL/GenBank/DDBJ databases">
        <authorList>
            <consortium name="AG Swart"/>
            <person name="Singh M."/>
            <person name="Singh A."/>
            <person name="Seah K."/>
            <person name="Emmerich C."/>
        </authorList>
    </citation>
    <scope>NUCLEOTIDE SEQUENCE</scope>
    <source>
        <strain evidence="15">ATCC30299</strain>
    </source>
</reference>
<dbReference type="Pfam" id="PF18289">
    <property type="entry name" value="HU-CCDC81_euk_2"/>
    <property type="match status" value="1"/>
</dbReference>
<dbReference type="FunFam" id="1.20.920.30:FF:000002">
    <property type="entry name" value="Dynein axonemal heavy chain 3"/>
    <property type="match status" value="1"/>
</dbReference>
<dbReference type="InterPro" id="IPR013602">
    <property type="entry name" value="Dynein_heavy_linker"/>
</dbReference>
<keyword evidence="16" id="KW-1185">Reference proteome</keyword>
<dbReference type="FunFam" id="3.20.180.20:FF:000003">
    <property type="entry name" value="Dynein heavy chain 12, axonemal"/>
    <property type="match status" value="1"/>
</dbReference>
<feature type="domain" description="AAA+ ATPase" evidence="14">
    <location>
        <begin position="2186"/>
        <end position="2357"/>
    </location>
</feature>
<dbReference type="Gene3D" id="1.10.8.1220">
    <property type="match status" value="1"/>
</dbReference>
<dbReference type="EMBL" id="CAJZBQ010000060">
    <property type="protein sequence ID" value="CAG9334937.1"/>
    <property type="molecule type" value="Genomic_DNA"/>
</dbReference>
<dbReference type="InterPro" id="IPR027417">
    <property type="entry name" value="P-loop_NTPase"/>
</dbReference>
<dbReference type="FunFam" id="1.10.8.1220:FF:000001">
    <property type="entry name" value="Dynein axonemal heavy chain 5"/>
    <property type="match status" value="1"/>
</dbReference>
<keyword evidence="7" id="KW-0243">Dynein</keyword>
<dbReference type="Gene3D" id="3.40.50.300">
    <property type="entry name" value="P-loop containing nucleotide triphosphate hydrolases"/>
    <property type="match status" value="5"/>
</dbReference>
<proteinExistence type="inferred from homology"/>
<dbReference type="Gene3D" id="1.10.472.130">
    <property type="match status" value="1"/>
</dbReference>
<dbReference type="InterPro" id="IPR035706">
    <property type="entry name" value="AAA_9"/>
</dbReference>
<dbReference type="InterPro" id="IPR042228">
    <property type="entry name" value="Dynein_linker_3"/>
</dbReference>
<keyword evidence="3" id="KW-0963">Cytoplasm</keyword>
<dbReference type="InterPro" id="IPR042219">
    <property type="entry name" value="AAA_lid_11_sf"/>
</dbReference>
<name>A0AAU9KB56_9CILI</name>
<dbReference type="Gene3D" id="3.20.180.20">
    <property type="entry name" value="Dynein heavy chain, N-terminal domain 2"/>
    <property type="match status" value="1"/>
</dbReference>
<keyword evidence="6" id="KW-0067">ATP-binding</keyword>
<dbReference type="InterPro" id="IPR024317">
    <property type="entry name" value="Dynein_heavy_chain_D4_dom"/>
</dbReference>
<dbReference type="FunFam" id="3.40.50.300:FF:002141">
    <property type="entry name" value="Dynein heavy chain"/>
    <property type="match status" value="1"/>
</dbReference>
<evidence type="ECO:0000256" key="9">
    <source>
        <dbReference type="ARBA" id="ARBA00023069"/>
    </source>
</evidence>
<evidence type="ECO:0000256" key="3">
    <source>
        <dbReference type="ARBA" id="ARBA00022490"/>
    </source>
</evidence>
<keyword evidence="11" id="KW-0206">Cytoskeleton</keyword>
<dbReference type="FunFam" id="3.40.50.300:FF:000353">
    <property type="entry name" value="Dynein axonemal heavy chain 1"/>
    <property type="match status" value="1"/>
</dbReference>
<dbReference type="InterPro" id="IPR035699">
    <property type="entry name" value="AAA_6"/>
</dbReference>
<dbReference type="Pfam" id="PF18198">
    <property type="entry name" value="AAA_lid_11"/>
    <property type="match status" value="1"/>
</dbReference>
<dbReference type="InterPro" id="IPR040673">
    <property type="entry name" value="CCDC81_HU_dom_2"/>
</dbReference>
<keyword evidence="4" id="KW-0493">Microtubule</keyword>
<dbReference type="InterPro" id="IPR041589">
    <property type="entry name" value="DNAH3_AAA_lid_1"/>
</dbReference>
<dbReference type="Pfam" id="PF12781">
    <property type="entry name" value="AAA_9"/>
    <property type="match status" value="1"/>
</dbReference>
<keyword evidence="9" id="KW-0969">Cilium</keyword>
<dbReference type="FunFam" id="3.40.50.300:FF:000362">
    <property type="entry name" value="Dynein, axonemal, heavy chain 6"/>
    <property type="match status" value="1"/>
</dbReference>
<evidence type="ECO:0000256" key="13">
    <source>
        <dbReference type="SAM" id="Coils"/>
    </source>
</evidence>
<evidence type="ECO:0000256" key="4">
    <source>
        <dbReference type="ARBA" id="ARBA00022701"/>
    </source>
</evidence>
<gene>
    <name evidence="15" type="ORF">BSTOLATCC_MIC62519</name>
</gene>
<dbReference type="InterPro" id="IPR041466">
    <property type="entry name" value="Dynein_AAA5_ext"/>
</dbReference>
<accession>A0AAU9KB56</accession>
<dbReference type="FunFam" id="1.20.58.1120:FF:000001">
    <property type="entry name" value="dynein heavy chain 2, axonemal"/>
    <property type="match status" value="1"/>
</dbReference>
<dbReference type="Gene3D" id="1.10.8.710">
    <property type="match status" value="1"/>
</dbReference>
<evidence type="ECO:0000256" key="8">
    <source>
        <dbReference type="ARBA" id="ARBA00023054"/>
    </source>
</evidence>
<sequence length="4237" mass="486822">MEEVDVQLTVEKLFAMCVDRNLRGEQNILSSVLSQATYAQCWEAFVKWLLGQFDLGRAVNCHPFATMGYNATLENSKTVCIEIQETFLQQRGLTFKLDEKECPYPFNPGPSIKINYVGIAKTGNLEKSIVSTALNNVFELIGDLLSQKSRIELDLGVLGRLSCTDRSVKFHPVSKTKTAYLFGKSTVKNLMELSRAPHEKLPPLEAQNSQMNPIERQISYGKTKIGQISHPTLRDTRNISIDMLGAGLNPNARIINYSSLASDPEKMMSTVFKKPPLANTRFPPVLDVFSRTVAAPVSFNKQYLPPSVRIASNYNPEAKRLIIDPESRSIQFIPFESHITLAANTNPMIPQIPTSEGDPIIASGVDTETLKKDYNWKRYTHYIENEISTEVIAQIRQYWIHNILDLVPAEWNLIAKEKVEYILDEMLNEINRDYYRACRKSILDYVLKDSDQRKRLGIETNPDPPVDYGAQPFKGIEPTEEWQTNVMMARMLMSDNLCICTPATLGLKQLWGVYESMMFIDLPEKYESLSTEEFIERQESRMNQVQNMLNTEWTLSAVSIISEEIKNMDREQAATFFEATSALMSNQLRQLVTDSINAYLKFFKKFDVSNPPRPNDMVVSIPSEWPDAFLKIRLTSQDGKIVFSENPESISIELISIVKKIAEKSEKVPRPDHGIAPNEKNPHLWFVSSEDELVINSSKQIKHIIRKNLDIALESLKLYEKYTNLLTDRRYIEQFIHEEHSRNEYRELIERYETIEREIRRECPVRIRLNMIEVECGDINKQLCKDCDDIVFTLNKAILTKNADRATSIYKEFQTISEFYSTKADTEEKLVEHESYKDKCREQIIPNLFQEYNDTKEWFKMLYDSPFNVGEEDLAPLGQCNFWVKTIMGRMQEIELSLQNSKDALNNQLREIRKNFGEELNSIELEISRLKDISDRSESKEHVKTIANLKQRLEEAEEKMKEINLKEELLGWTPMEFTKLEEVQRNIKPHDELWRLVSMTKERTDAWTQTLVKELDPDEIEREAKQMQGAAKKLLYSLKEKAPKLVDVAMLTLQDIDNLMKKIPVMKIVSTKGLEERHFDRISKIINQEFRITDHTTFKQFQNMDFEEHFEEVEEIAMAAAREFSNYKMLEKMERDWDPIKFELKEWGETRTYIHLGSGIEIVQTLLEEQILTTQTMKGSPFAAVYLDRINAWDEWLSLTNKVIAVWIKVQSLWIVLEPVFASADIQKQLFKEAALFKEVDSQWHRLMDQTHRDMTVTVVTRIDNIFDTLNYCHERLEIVQRELNSYLEKKRLFFPRFFFLTNEELISILKETRDATKVQPHLKKCFEGIKSLRFDDEQKITAMISQEGEVVEFIRVIDPAMAEGAVEKWLIEVEDCMIKSTRDIIYKALNDYPKRDRKDWVSLHKGQAVLCASMTFWTRGAEDKLSSSGKLGLQEYVTECNKLFLDIVNLVRGDIPDLVRCTLKAMIVLDVHCRDVITELAQSGIEDRSDFAWLSQLRYYWENENTLVRVINAELSYNYEYLGNSERLVITPLTDRCYRTLCGAVHLTYGGAPEGPAGTGKTETVKDLAKAMARMCVVFNCSDGLDFEAMGKFFKGLAATGGWSCFDEFNRIDPEVLSVVAQQLLTIQNALREGKPEFKFEGTELILKKTCNCFITMNPGYAGRSELPDNLKALFRTVAMMVPDYSLIAENVLYSYGFQDARALAQKIVATYKLCSEQLSSQKHYDYGMRAVKSVLLAAGALKRKYPTENESVLMLRSINDVNLAKFLSHDLPLFEGIISDLFPGIKLPEPDYALLLESLQNQSQLMNLQWNEYFVMKVIQIFEMVNVRHGLMVVGLPFAGKSSALKVLAAALTELAHKGQMNENEVLIFSLNPKSITMKQLYGSFDEVSKDWQDGVLAAGFKDFARNESNQRKWMHFDGPVDAIWIENMNTVLDDNKKLCLTSGEIVAMSNNMNLIFEPMDLAVASPATVSRCGMIYLEPHRLGWEPLFQSWRNSSLPHTFLDNEDLEVSLLVDWLIEPTLKQIETKMKLTAPMMRQNLVMSCLHIFSDFLKMFNDQDAFDAIEEKDRIKIIDCFFVFAITWSLGAAVVSADRRNFNIWLRRILNGDVAEIKNKGKKIQPSIPENGSYYDFIFLADQMQWRHWTEAGITDINADIPKNLLPNEVVVSTVDTVRYTYLLERLLKAGIPFLFCGNTGTGKTIYVKDVILNKLDQTKYINSEIGFSAQTTANQVQDTIDGKVDVKRGKRGLYGPPPEKICVIFVDDLNMPEKEEYGAQPPIEILRQLLDQGGWYERKDNTFKTIIDWRFVTAMGPPGGGRTFITPRFQNHLCMISLADFEDDTLLRIFSSILHWFFANNKFGENITKVENKIVQASRDIYKTAMEKLLPTPLKSHYTFNLRDFSKVILGICMSDSVTISETDQVVRLWVHEILRVFGDRLVDDDDRIWLLHHIRESTKRIFGFNFDTIFNHLDIDKNGKVETLDEIRGLMFGYLLTPPGAPKRYSEMTDLVTLTKNCEVALEFYNSTSTKPMDLVLFAFAIEHLCRISRVLNQPGGHALLIGVGGSGRQSVTRLAASLAEYEIVQIELTKNYGKNEWREDLKSFLRKAGGTGAQCVFLFTDSHIKDKSFLEDINTLLNTGEVPNLYPHEEKIEVVEMVRPYARAEGKAPDGTIAQLYTYFVERCKKMLHIVLCFSPIGEAFRTRLRMFPSLVNCCTIDWFSEWPQDALVSVAQKFLGAIEMESHIREQCVEMCQMFHRSTTEWSHKMLMQLRRHYYVTPTSYLEMITTFKTLLNERRKVVLTEKQKFEIGFEKLITTEGSVEGMKKELIELQPKLEDAKKATEEKMVIVEAKKRDAEEMEESVRKEELIARAAAEKAEGIKRECDIALAECMPILQAALDALQVLNKDDISKMKKGANPPQLVKDVMEAVCILLKVDPPRKQDPNTMKMIPQWWDASMKVLSRAEFLEDLRNYDKSWMTEKMIKELQKFVQNSEFNAENMRNKISSAAAGLCSWVLAMEKFYHVNLEVEPLQKAQAVAEEEYNKYMRALEVKEAALKEVQDKVAALQNDLDITTANKERLEKEVDDCKRRLTRAQQLIESLGGEKVAWKEFAKRLGEEYIMLTGDVLVSSGMIAYLGPFTASYRAQIAELWNQDCKNRGIPSSAVYSLQSCLGDPVKIRSWNIDSLPRDSFSIENGIIVSKARRWPLMIDPESQANKWIKKMEGKEGTLLVLKLTDDNFLRLLENKITFGHPVLLENVGEELDPSLEPLLLKQVVKNILRLGESNVEYNKDFRFYITTRLRNPHYLPELSTKVTLINFMITPEGLADQLLVTVVAEEQPELARTKEHIIIQTAENQKRLKQIQDKILHIMSTTSGNILDDDEAISVLSQSKVVSNQIETEQENAKVTEERIDQARLGYKPFSDCMALLFFCITELGNIDPMYQYSLDFFNNLFLRAINESEANEVLEERLKNLQKTFTKILYSNICRSLFEKDRLLFAFNLTLKFMEYNKELDIAELRFLMTGGIGLDEKLPEKPDADWLLDKSWAEFCRLSDLPRFQGFFYDIRDNISAWKAIFDNPKPFDCHFPGKWHTFLNDFEKLLVLRSLRPDSIVAATIEFVAKRLGREFTVSSTLKLKDIYKDSSRTAPLIFILSPGSDPLRALQNFADNKRKKLETRSLGQGQGKAAEEIINRSLETGDWVLLMNCHLAVSWMPRLEQIVQSITPDQKGTGRDFRLWLTSYPSPKFPVTLLQNGLKMTNEPPKGLKSNLTGSYNKDFISDPHFFNSCKKEKEWKKLLFGLCFFNAVIQERRLYGPLGWNIPYEFSESDLRISVQQLQMFLNQYDKVPFEALSYLTGECNFGGRVTDDKDRRLIKTLLEDFYTDKIFDDNYKFSGISEYYAPPTGEFQDYLDFVEKLPDIAPPGIFGFHSNADITKNQNEATSMFNSMLLTQSSGGGGGGGGSSVEETVIKLAEGILADPPEILDEDNAQKKYPPTYGESMNTVLTQEVLRFNNLTRTVRSSLQDLLKAIKGQIPMSSIIEATLRTLFDGKVPEIWMKASYPSLKPLGSYIGDLKQRIEFFKKWVNEGTPVVYEISRFYFTQSFLTGALQNYARKYTIPIDEINFNYEVVADDNPKKPEDGVLVTGMFLEGARWSYKKKQLAESKPKKLFTECPMIWLKPGVEIIKFPHYSCPLYKTSDRRGELSTTGHSTNFVMFFKLATDLDPAHWIKRGVALLTQLND</sequence>
<dbReference type="PANTHER" id="PTHR22878:SF70">
    <property type="entry name" value="DYNEIN HEAVY CHAIN 2, AXONEMAL"/>
    <property type="match status" value="1"/>
</dbReference>
<dbReference type="Pfam" id="PF18199">
    <property type="entry name" value="Dynein_C"/>
    <property type="match status" value="1"/>
</dbReference>
<comment type="caution">
    <text evidence="15">The sequence shown here is derived from an EMBL/GenBank/DDBJ whole genome shotgun (WGS) entry which is preliminary data.</text>
</comment>
<dbReference type="Gene3D" id="1.20.1270.280">
    <property type="match status" value="1"/>
</dbReference>
<feature type="coiled-coil region" evidence="13">
    <location>
        <begin position="3041"/>
        <end position="3096"/>
    </location>
</feature>
<dbReference type="InterPro" id="IPR003593">
    <property type="entry name" value="AAA+_ATPase"/>
</dbReference>
<dbReference type="FunFam" id="3.10.490.20:FF:000001">
    <property type="entry name" value="dynein heavy chain 7, axonemal"/>
    <property type="match status" value="1"/>
</dbReference>
<comment type="subcellular location">
    <subcellularLocation>
        <location evidence="1">Cytoplasm</location>
        <location evidence="1">Cytoskeleton</location>
        <location evidence="1">Cilium axoneme</location>
    </subcellularLocation>
</comment>
<keyword evidence="5" id="KW-0547">Nucleotide-binding</keyword>
<protein>
    <recommendedName>
        <fullName evidence="14">AAA+ ATPase domain-containing protein</fullName>
    </recommendedName>
</protein>
<keyword evidence="12" id="KW-0966">Cell projection</keyword>
<dbReference type="Gene3D" id="1.20.920.30">
    <property type="match status" value="1"/>
</dbReference>
<dbReference type="Pfam" id="PF08393">
    <property type="entry name" value="DHC_N2"/>
    <property type="match status" value="1"/>
</dbReference>
<evidence type="ECO:0000259" key="14">
    <source>
        <dbReference type="SMART" id="SM00382"/>
    </source>
</evidence>
<feature type="domain" description="AAA+ ATPase" evidence="14">
    <location>
        <begin position="1829"/>
        <end position="1983"/>
    </location>
</feature>
<dbReference type="Gene3D" id="1.10.287.2620">
    <property type="match status" value="1"/>
</dbReference>
<keyword evidence="8 13" id="KW-0175">Coiled coil</keyword>
<evidence type="ECO:0000313" key="15">
    <source>
        <dbReference type="EMBL" id="CAG9334937.1"/>
    </source>
</evidence>
<dbReference type="Gene3D" id="1.20.58.1120">
    <property type="match status" value="1"/>
</dbReference>
<dbReference type="Gene3D" id="3.10.490.20">
    <property type="match status" value="1"/>
</dbReference>
<dbReference type="Gene3D" id="6.10.140.1060">
    <property type="match status" value="1"/>
</dbReference>
<dbReference type="Pfam" id="PF12780">
    <property type="entry name" value="AAA_8"/>
    <property type="match status" value="1"/>
</dbReference>
<dbReference type="InterPro" id="IPR042222">
    <property type="entry name" value="Dynein_2_N"/>
</dbReference>
<dbReference type="Pfam" id="PF03028">
    <property type="entry name" value="Dynein_heavy"/>
    <property type="match status" value="1"/>
</dbReference>
<keyword evidence="10" id="KW-0505">Motor protein</keyword>